<dbReference type="KEGG" id="tne:Tneu_1477"/>
<sequence length="399" mass="43854">MEEKAVSLLSKLISIPTVNPPGENYAQFVDAAERYFKSLGLDTEVLEVPRSEVASRCPECADHPRYILLARLGEPKIHFNGHYDVVPPGPQESWKITKPFEPLYRDGRLYGRGAVDMKGGITSIMLAVERATAAGLKNFEVSLVPDEEIGGETGAGYLARSGKVKAPWVIIAEGSGEDNIWIGHRGLVWFMVEVYGKQTHGSTPWLGLNAFEGAVYIAHRLQEYIRAVSTRASRYEYDDPRGATPTVTIGGEVRGSVKTNVVPGYFAFSVDRRVIPEENVEDVKREFISFIERVARDIPHKVEVKVTNVSEAALVEPSHPLVETLASAVEKVIGRRPRRTVCIGGLDARFFIKAGLPTVTYGPGPIGMAHAPDEYVEVRQVVNVAEAYLNLIKSVNAKG</sequence>
<dbReference type="GeneID" id="6165912"/>
<dbReference type="InterPro" id="IPR010182">
    <property type="entry name" value="ArgE/DapE"/>
</dbReference>
<dbReference type="Pfam" id="PF07687">
    <property type="entry name" value="M20_dimer"/>
    <property type="match status" value="1"/>
</dbReference>
<dbReference type="Pfam" id="PF01546">
    <property type="entry name" value="Peptidase_M20"/>
    <property type="match status" value="1"/>
</dbReference>
<comment type="cofactor">
    <cofactor evidence="1">
        <name>Co(2+)</name>
        <dbReference type="ChEBI" id="CHEBI:48828"/>
    </cofactor>
</comment>
<dbReference type="STRING" id="444157.Tneu_1477"/>
<evidence type="ECO:0000313" key="10">
    <source>
        <dbReference type="Proteomes" id="UP000001694"/>
    </source>
</evidence>
<keyword evidence="5" id="KW-0378">Hydrolase</keyword>
<dbReference type="HOGENOM" id="CLU_021802_2_3_2"/>
<keyword evidence="6" id="KW-0862">Zinc</keyword>
<dbReference type="Gene3D" id="3.40.630.10">
    <property type="entry name" value="Zn peptidases"/>
    <property type="match status" value="2"/>
</dbReference>
<evidence type="ECO:0000256" key="5">
    <source>
        <dbReference type="ARBA" id="ARBA00022801"/>
    </source>
</evidence>
<evidence type="ECO:0000256" key="3">
    <source>
        <dbReference type="ARBA" id="ARBA00006247"/>
    </source>
</evidence>
<dbReference type="PANTHER" id="PTHR43808">
    <property type="entry name" value="ACETYLORNITHINE DEACETYLASE"/>
    <property type="match status" value="1"/>
</dbReference>
<comment type="similarity">
    <text evidence="3">Belongs to the peptidase M20A family.</text>
</comment>
<evidence type="ECO:0000256" key="4">
    <source>
        <dbReference type="ARBA" id="ARBA00022723"/>
    </source>
</evidence>
<dbReference type="SUPFAM" id="SSF55031">
    <property type="entry name" value="Bacterial exopeptidase dimerisation domain"/>
    <property type="match status" value="1"/>
</dbReference>
<dbReference type="EMBL" id="CP001014">
    <property type="protein sequence ID" value="ACB40402.1"/>
    <property type="molecule type" value="Genomic_DNA"/>
</dbReference>
<protein>
    <submittedName>
        <fullName evidence="9">Acetylornithine deacetylase or succinyl-diaminopimelate desuccinylase</fullName>
    </submittedName>
</protein>
<dbReference type="InterPro" id="IPR050072">
    <property type="entry name" value="Peptidase_M20A"/>
</dbReference>
<dbReference type="SUPFAM" id="SSF53187">
    <property type="entry name" value="Zn-dependent exopeptidases"/>
    <property type="match status" value="1"/>
</dbReference>
<dbReference type="GO" id="GO:0046872">
    <property type="term" value="F:metal ion binding"/>
    <property type="evidence" value="ECO:0007669"/>
    <property type="project" value="UniProtKB-KW"/>
</dbReference>
<proteinExistence type="inferred from homology"/>
<reference evidence="9" key="1">
    <citation type="submission" date="2008-03" db="EMBL/GenBank/DDBJ databases">
        <title>Complete sequence of Thermoproteus neutrophilus V24Sta.</title>
        <authorList>
            <consortium name="US DOE Joint Genome Institute"/>
            <person name="Copeland A."/>
            <person name="Lucas S."/>
            <person name="Lapidus A."/>
            <person name="Glavina del Rio T."/>
            <person name="Dalin E."/>
            <person name="Tice H."/>
            <person name="Bruce D."/>
            <person name="Goodwin L."/>
            <person name="Pitluck S."/>
            <person name="Sims D."/>
            <person name="Brettin T."/>
            <person name="Detter J.C."/>
            <person name="Han C."/>
            <person name="Kuske C.R."/>
            <person name="Schmutz J."/>
            <person name="Larimer F."/>
            <person name="Land M."/>
            <person name="Hauser L."/>
            <person name="Kyrpides N."/>
            <person name="Mikhailova N."/>
            <person name="Biddle J.F."/>
            <person name="Zhang Z."/>
            <person name="Fitz-Gibbon S.T."/>
            <person name="Lowe T.M."/>
            <person name="Saltikov C."/>
            <person name="House C.H."/>
            <person name="Richardson P."/>
        </authorList>
    </citation>
    <scope>NUCLEOTIDE SEQUENCE [LARGE SCALE GENOMIC DNA]</scope>
    <source>
        <strain evidence="9">V24Sta</strain>
    </source>
</reference>
<organism evidence="9 10">
    <name type="scientific">Pyrobaculum neutrophilum (strain DSM 2338 / JCM 9278 / NBRC 100436 / V24Sta)</name>
    <name type="common">Thermoproteus neutrophilus</name>
    <dbReference type="NCBI Taxonomy" id="444157"/>
    <lineage>
        <taxon>Archaea</taxon>
        <taxon>Thermoproteota</taxon>
        <taxon>Thermoprotei</taxon>
        <taxon>Thermoproteales</taxon>
        <taxon>Thermoproteaceae</taxon>
        <taxon>Pyrobaculum</taxon>
    </lineage>
</organism>
<evidence type="ECO:0000256" key="1">
    <source>
        <dbReference type="ARBA" id="ARBA00001941"/>
    </source>
</evidence>
<name>B1Y9H3_PYRNV</name>
<dbReference type="AlphaFoldDB" id="B1Y9H3"/>
<evidence type="ECO:0000256" key="7">
    <source>
        <dbReference type="ARBA" id="ARBA00023285"/>
    </source>
</evidence>
<comment type="cofactor">
    <cofactor evidence="2">
        <name>Zn(2+)</name>
        <dbReference type="ChEBI" id="CHEBI:29105"/>
    </cofactor>
</comment>
<dbReference type="Gene3D" id="3.30.70.360">
    <property type="match status" value="1"/>
</dbReference>
<keyword evidence="10" id="KW-1185">Reference proteome</keyword>
<dbReference type="PANTHER" id="PTHR43808:SF32">
    <property type="entry name" value="ARGE_DAPE-RELATED DEACYLASE"/>
    <property type="match status" value="1"/>
</dbReference>
<accession>B1Y9H3</accession>
<keyword evidence="7" id="KW-0170">Cobalt</keyword>
<dbReference type="eggNOG" id="arCOG01107">
    <property type="taxonomic scope" value="Archaea"/>
</dbReference>
<dbReference type="InterPro" id="IPR011650">
    <property type="entry name" value="Peptidase_M20_dimer"/>
</dbReference>
<dbReference type="InterPro" id="IPR036264">
    <property type="entry name" value="Bact_exopeptidase_dim_dom"/>
</dbReference>
<dbReference type="Proteomes" id="UP000001694">
    <property type="component" value="Chromosome"/>
</dbReference>
<evidence type="ECO:0000259" key="8">
    <source>
        <dbReference type="Pfam" id="PF07687"/>
    </source>
</evidence>
<dbReference type="NCBIfam" id="TIGR01910">
    <property type="entry name" value="DapE-ArgE"/>
    <property type="match status" value="1"/>
</dbReference>
<dbReference type="RefSeq" id="WP_012350821.1">
    <property type="nucleotide sequence ID" value="NC_010525.1"/>
</dbReference>
<feature type="domain" description="Peptidase M20 dimerisation" evidence="8">
    <location>
        <begin position="182"/>
        <end position="296"/>
    </location>
</feature>
<dbReference type="GO" id="GO:0016787">
    <property type="term" value="F:hydrolase activity"/>
    <property type="evidence" value="ECO:0007669"/>
    <property type="project" value="UniProtKB-KW"/>
</dbReference>
<evidence type="ECO:0000313" key="9">
    <source>
        <dbReference type="EMBL" id="ACB40402.1"/>
    </source>
</evidence>
<gene>
    <name evidence="9" type="ordered locus">Tneu_1477</name>
</gene>
<dbReference type="InterPro" id="IPR002933">
    <property type="entry name" value="Peptidase_M20"/>
</dbReference>
<evidence type="ECO:0000256" key="2">
    <source>
        <dbReference type="ARBA" id="ARBA00001947"/>
    </source>
</evidence>
<dbReference type="NCBIfam" id="NF006400">
    <property type="entry name" value="PRK08651.1-3"/>
    <property type="match status" value="1"/>
</dbReference>
<evidence type="ECO:0000256" key="6">
    <source>
        <dbReference type="ARBA" id="ARBA00022833"/>
    </source>
</evidence>
<dbReference type="OrthoDB" id="24854at2157"/>
<keyword evidence="4" id="KW-0479">Metal-binding</keyword>